<feature type="domain" description="pPIWI-RE three-gene island" evidence="3">
    <location>
        <begin position="23"/>
        <end position="167"/>
    </location>
</feature>
<dbReference type="STRING" id="1912961.BU204_36480"/>
<proteinExistence type="predicted"/>
<dbReference type="InterPro" id="IPR041191">
    <property type="entry name" value="pPIWI_RE_Y"/>
</dbReference>
<dbReference type="EMBL" id="MSIE01000124">
    <property type="protein sequence ID" value="OLF06261.1"/>
    <property type="molecule type" value="Genomic_DNA"/>
</dbReference>
<gene>
    <name evidence="4" type="ORF">BU204_36480</name>
</gene>
<dbReference type="AlphaFoldDB" id="A0A1Q8BVX4"/>
<evidence type="ECO:0000313" key="4">
    <source>
        <dbReference type="EMBL" id="OLF06261.1"/>
    </source>
</evidence>
<keyword evidence="5" id="KW-1185">Reference proteome</keyword>
<evidence type="ECO:0000259" key="2">
    <source>
        <dbReference type="Pfam" id="PF18154"/>
    </source>
</evidence>
<evidence type="ECO:0000259" key="3">
    <source>
        <dbReference type="Pfam" id="PF18156"/>
    </source>
</evidence>
<dbReference type="Proteomes" id="UP000185596">
    <property type="component" value="Unassembled WGS sequence"/>
</dbReference>
<organism evidence="4 5">
    <name type="scientific">Actinophytocola xanthii</name>
    <dbReference type="NCBI Taxonomy" id="1912961"/>
    <lineage>
        <taxon>Bacteria</taxon>
        <taxon>Bacillati</taxon>
        <taxon>Actinomycetota</taxon>
        <taxon>Actinomycetes</taxon>
        <taxon>Pseudonocardiales</taxon>
        <taxon>Pseudonocardiaceae</taxon>
    </lineage>
</organism>
<dbReference type="Pfam" id="PF18154">
    <property type="entry name" value="pPIWI_RE_REase"/>
    <property type="match status" value="1"/>
</dbReference>
<protein>
    <recommendedName>
        <fullName evidence="6">REase associating with pPIWI RE domain-containing protein</fullName>
    </recommendedName>
</protein>
<comment type="caution">
    <text evidence="4">The sequence shown here is derived from an EMBL/GenBank/DDBJ whole genome shotgun (WGS) entry which is preliminary data.</text>
</comment>
<dbReference type="Pfam" id="PF18156">
    <property type="entry name" value="pPIWI_RE_Y"/>
    <property type="match status" value="1"/>
</dbReference>
<reference evidence="4 5" key="1">
    <citation type="submission" date="2016-12" db="EMBL/GenBank/DDBJ databases">
        <title>The draft genome sequence of Actinophytocola sp. 11-183.</title>
        <authorList>
            <person name="Wang W."/>
            <person name="Yuan L."/>
        </authorList>
    </citation>
    <scope>NUCLEOTIDE SEQUENCE [LARGE SCALE GENOMIC DNA]</scope>
    <source>
        <strain evidence="4 5">11-183</strain>
    </source>
</reference>
<evidence type="ECO:0000256" key="1">
    <source>
        <dbReference type="SAM" id="MobiDB-lite"/>
    </source>
</evidence>
<name>A0A1Q8BVX4_9PSEU</name>
<feature type="region of interest" description="Disordered" evidence="1">
    <location>
        <begin position="378"/>
        <end position="400"/>
    </location>
</feature>
<dbReference type="InterPro" id="IPR040828">
    <property type="entry name" value="pPIWI_RE_REase"/>
</dbReference>
<sequence>MPLEGQQPRGGRVGDLFFDGENLLRMVASALVRLSHQSGPQSGPQGSVYDATVQNTYNQLVLLCLRKGHTPPASVPEMVRWAMERPIGEWPWTLPDDFDGSPVFLVDALTRTPTQQCWEWRVTARDVAAEQVENQLMGDAIAQCRAAHAPESYTAFRRLLIRQPVLTDAERAALADDLDLELLHDLIKRCYEPAPGSYLREGAYAVCARCGCLLVPIGRDRYVCELDRCRRDQHAKIGRTVPARRGGGMYQLNRAMRMFITGPGLAETDLETALTERGLRPEMWPNFDAYDLRIMLPRGQVWAVDVKDRANPALLGRDTAPLRPDPPYDKGFLVAPQYRFDEREDYGRVFIHHRRDDLAGVVDLISDVDLLARVDRELARSQPTKPKPKPSSAAGVTVDA</sequence>
<evidence type="ECO:0000313" key="5">
    <source>
        <dbReference type="Proteomes" id="UP000185596"/>
    </source>
</evidence>
<feature type="domain" description="REase associating with pPIWI RE" evidence="2">
    <location>
        <begin position="264"/>
        <end position="381"/>
    </location>
</feature>
<evidence type="ECO:0008006" key="6">
    <source>
        <dbReference type="Google" id="ProtNLM"/>
    </source>
</evidence>
<accession>A0A1Q8BVX4</accession>